<dbReference type="PANTHER" id="PTHR33164:SF43">
    <property type="entry name" value="HTH-TYPE TRANSCRIPTIONAL REPRESSOR YETL"/>
    <property type="match status" value="1"/>
</dbReference>
<dbReference type="GO" id="GO:0006950">
    <property type="term" value="P:response to stress"/>
    <property type="evidence" value="ECO:0007669"/>
    <property type="project" value="TreeGrafter"/>
</dbReference>
<dbReference type="PANTHER" id="PTHR33164">
    <property type="entry name" value="TRANSCRIPTIONAL REGULATOR, MARR FAMILY"/>
    <property type="match status" value="1"/>
</dbReference>
<dbReference type="InterPro" id="IPR036388">
    <property type="entry name" value="WH-like_DNA-bd_sf"/>
</dbReference>
<dbReference type="PROSITE" id="PS50995">
    <property type="entry name" value="HTH_MARR_2"/>
    <property type="match status" value="1"/>
</dbReference>
<name>A0A3P4B5W8_9BURK</name>
<dbReference type="InterPro" id="IPR000835">
    <property type="entry name" value="HTH_MarR-typ"/>
</dbReference>
<dbReference type="EMBL" id="UWPJ01000029">
    <property type="protein sequence ID" value="VCU71667.1"/>
    <property type="molecule type" value="Genomic_DNA"/>
</dbReference>
<accession>A0A3P4B5W8</accession>
<evidence type="ECO:0000259" key="2">
    <source>
        <dbReference type="PROSITE" id="PS50995"/>
    </source>
</evidence>
<dbReference type="Pfam" id="PF01047">
    <property type="entry name" value="MarR"/>
    <property type="match status" value="1"/>
</dbReference>
<organism evidence="3 4">
    <name type="scientific">Pigmentiphaga humi</name>
    <dbReference type="NCBI Taxonomy" id="2478468"/>
    <lineage>
        <taxon>Bacteria</taxon>
        <taxon>Pseudomonadati</taxon>
        <taxon>Pseudomonadota</taxon>
        <taxon>Betaproteobacteria</taxon>
        <taxon>Burkholderiales</taxon>
        <taxon>Alcaligenaceae</taxon>
        <taxon>Pigmentiphaga</taxon>
    </lineage>
</organism>
<evidence type="ECO:0000313" key="4">
    <source>
        <dbReference type="Proteomes" id="UP000277294"/>
    </source>
</evidence>
<dbReference type="SMART" id="SM00347">
    <property type="entry name" value="HTH_MARR"/>
    <property type="match status" value="1"/>
</dbReference>
<evidence type="ECO:0000313" key="3">
    <source>
        <dbReference type="EMBL" id="VCU71667.1"/>
    </source>
</evidence>
<dbReference type="SUPFAM" id="SSF46785">
    <property type="entry name" value="Winged helix' DNA-binding domain"/>
    <property type="match status" value="1"/>
</dbReference>
<gene>
    <name evidence="3" type="ORF">PIGHUM_03754</name>
</gene>
<dbReference type="Gene3D" id="1.10.10.10">
    <property type="entry name" value="Winged helix-like DNA-binding domain superfamily/Winged helix DNA-binding domain"/>
    <property type="match status" value="1"/>
</dbReference>
<reference evidence="3 4" key="1">
    <citation type="submission" date="2018-10" db="EMBL/GenBank/DDBJ databases">
        <authorList>
            <person name="Criscuolo A."/>
        </authorList>
    </citation>
    <scope>NUCLEOTIDE SEQUENCE [LARGE SCALE GENOMIC DNA]</scope>
    <source>
        <strain evidence="3">DnA1</strain>
    </source>
</reference>
<feature type="compositionally biased region" description="Basic residues" evidence="1">
    <location>
        <begin position="165"/>
        <end position="175"/>
    </location>
</feature>
<dbReference type="InterPro" id="IPR036390">
    <property type="entry name" value="WH_DNA-bd_sf"/>
</dbReference>
<sequence>MASSSTPPSPGRRERYGSDRSLGYLLNRTADIVSTAFIEILRNESISLPEWRVLTVLTDRDQQTLSELASHVGTELSYLSRIVVHAEQRGLVARLASPADKRSTCVSITEAGRAMVRLFMPQARALEATWLRDIPPDDVKVLRRTLQALYINVLDASTAAPSSGRKLKVAHRARNRREAPAAKK</sequence>
<feature type="domain" description="HTH marR-type" evidence="2">
    <location>
        <begin position="19"/>
        <end position="151"/>
    </location>
</feature>
<dbReference type="Proteomes" id="UP000277294">
    <property type="component" value="Unassembled WGS sequence"/>
</dbReference>
<feature type="region of interest" description="Disordered" evidence="1">
    <location>
        <begin position="164"/>
        <end position="184"/>
    </location>
</feature>
<keyword evidence="4" id="KW-1185">Reference proteome</keyword>
<protein>
    <submittedName>
        <fullName evidence="3">MarR family protein</fullName>
    </submittedName>
</protein>
<dbReference type="RefSeq" id="WP_160142352.1">
    <property type="nucleotide sequence ID" value="NZ_UWPJ01000029.1"/>
</dbReference>
<dbReference type="AlphaFoldDB" id="A0A3P4B5W8"/>
<dbReference type="PRINTS" id="PR00598">
    <property type="entry name" value="HTHMARR"/>
</dbReference>
<dbReference type="InterPro" id="IPR039422">
    <property type="entry name" value="MarR/SlyA-like"/>
</dbReference>
<dbReference type="OrthoDB" id="8654642at2"/>
<evidence type="ECO:0000256" key="1">
    <source>
        <dbReference type="SAM" id="MobiDB-lite"/>
    </source>
</evidence>
<dbReference type="GO" id="GO:0003700">
    <property type="term" value="F:DNA-binding transcription factor activity"/>
    <property type="evidence" value="ECO:0007669"/>
    <property type="project" value="InterPro"/>
</dbReference>
<proteinExistence type="predicted"/>